<organism evidence="1 2">
    <name type="scientific">Sphingomonas hankookensis</name>
    <dbReference type="NCBI Taxonomy" id="563996"/>
    <lineage>
        <taxon>Bacteria</taxon>
        <taxon>Pseudomonadati</taxon>
        <taxon>Pseudomonadota</taxon>
        <taxon>Alphaproteobacteria</taxon>
        <taxon>Sphingomonadales</taxon>
        <taxon>Sphingomonadaceae</taxon>
        <taxon>Sphingomonas</taxon>
    </lineage>
</organism>
<evidence type="ECO:0000313" key="2">
    <source>
        <dbReference type="Proteomes" id="UP000076609"/>
    </source>
</evidence>
<keyword evidence="2" id="KW-1185">Reference proteome</keyword>
<dbReference type="EMBL" id="LQQO01000001">
    <property type="protein sequence ID" value="KZE18866.1"/>
    <property type="molecule type" value="Genomic_DNA"/>
</dbReference>
<proteinExistence type="predicted"/>
<dbReference type="Proteomes" id="UP000076609">
    <property type="component" value="Unassembled WGS sequence"/>
</dbReference>
<sequence>MVFDLGRAMRKKAEHETARLLDFEFRMRVRATRMLLSRLGLDETVAASLVATMAEDAALAHVTQLAGTEIDSVTASYRDCLTIAHRQLVAERGDPTPHRLA</sequence>
<dbReference type="RefSeq" id="WP_066687729.1">
    <property type="nucleotide sequence ID" value="NZ_CP117025.1"/>
</dbReference>
<evidence type="ECO:0000313" key="1">
    <source>
        <dbReference type="EMBL" id="KZE18866.1"/>
    </source>
</evidence>
<reference evidence="2" key="1">
    <citation type="submission" date="2016-01" db="EMBL/GenBank/DDBJ databases">
        <title>Draft genome of Chromobacterium sp. F49.</title>
        <authorList>
            <person name="Hong K.W."/>
        </authorList>
    </citation>
    <scope>NUCLEOTIDE SEQUENCE [LARGE SCALE GENOMIC DNA]</scope>
    <source>
        <strain evidence="2">CN3</strain>
    </source>
</reference>
<protein>
    <submittedName>
        <fullName evidence="1">Uncharacterized protein</fullName>
    </submittedName>
</protein>
<name>A0ABR5YHY5_9SPHN</name>
<accession>A0ABR5YHY5</accession>
<gene>
    <name evidence="1" type="ORF">AVT10_02200</name>
</gene>
<comment type="caution">
    <text evidence="1">The sequence shown here is derived from an EMBL/GenBank/DDBJ whole genome shotgun (WGS) entry which is preliminary data.</text>
</comment>